<dbReference type="SMART" id="SM00448">
    <property type="entry name" value="REC"/>
    <property type="match status" value="1"/>
</dbReference>
<dbReference type="SUPFAM" id="SSF55073">
    <property type="entry name" value="Nucleotide cyclase"/>
    <property type="match status" value="1"/>
</dbReference>
<name>A0ABT1TRD5_9GAMM</name>
<evidence type="ECO:0000259" key="2">
    <source>
        <dbReference type="PROSITE" id="PS50110"/>
    </source>
</evidence>
<dbReference type="PROSITE" id="PS50113">
    <property type="entry name" value="PAC"/>
    <property type="match status" value="3"/>
</dbReference>
<dbReference type="EMBL" id="JANIBL010000018">
    <property type="protein sequence ID" value="MCQ8117328.1"/>
    <property type="molecule type" value="Genomic_DNA"/>
</dbReference>
<feature type="domain" description="PAS" evidence="3">
    <location>
        <begin position="394"/>
        <end position="440"/>
    </location>
</feature>
<dbReference type="SMART" id="SM00091">
    <property type="entry name" value="PAS"/>
    <property type="match status" value="3"/>
</dbReference>
<organism evidence="7 8">
    <name type="scientific">Methylomonas rosea</name>
    <dbReference type="NCBI Taxonomy" id="2952227"/>
    <lineage>
        <taxon>Bacteria</taxon>
        <taxon>Pseudomonadati</taxon>
        <taxon>Pseudomonadota</taxon>
        <taxon>Gammaproteobacteria</taxon>
        <taxon>Methylococcales</taxon>
        <taxon>Methylococcaceae</taxon>
        <taxon>Methylomonas</taxon>
    </lineage>
</organism>
<dbReference type="InterPro" id="IPR001610">
    <property type="entry name" value="PAC"/>
</dbReference>
<dbReference type="NCBIfam" id="TIGR00254">
    <property type="entry name" value="GGDEF"/>
    <property type="match status" value="1"/>
</dbReference>
<feature type="domain" description="Response regulatory" evidence="2">
    <location>
        <begin position="6"/>
        <end position="121"/>
    </location>
</feature>
<dbReference type="InterPro" id="IPR000700">
    <property type="entry name" value="PAS-assoc_C"/>
</dbReference>
<protein>
    <submittedName>
        <fullName evidence="7">EAL domain-containing protein</fullName>
    </submittedName>
</protein>
<sequence length="952" mass="107881">MTVKARILLVDDDPMVRLLVRQVLQADGYELIETDNGRAGLEQFIVAAPDLVLLDVMMPEMDGFSCLHGMRAASDSNVPIVMMTAIEDTQAVEKAFRLGATDFLSKPIQWPLLPHRISYVLRAHRTTQNLIEQQNLLKQSEQRFRDLVESIGREYFLYSHDTERIFTYLGPSVEHILGYKPEELHRDCFDITTDNPINRIARTYTEQCLAGIKPPNYEVEVRSKDGSLRVLSLNESPMLDDQGRVVAVNGLAHDITEMRSTQQALADSEERLRLSMQAAKQGFYDLNPQTGKMVTNAEYASMLGYDPACFDTTIDSWIMRLHPDDRHRVIETYQHYINGELDEYRLEYRQRCVDDSWRWVLSIGSIVERDAQNQPVRMLGTHTDITDSKMAAERLNLLAKVFENSGEAIFLCDPNTRIVSSNQAYTTITGYRAEDVLQQTPSILKAGHLDISHYQRIWQALRENGYWQGEVWDTRKNGEIYPAWLGISAMYNTHGVISHYIGIFSDITERKAAEAQIEYLARHDPLTNLPNRTLLRDRFDQAMAHAVRNNTLVGLLFLDLDHFKNINDTMGHDVGDRLLQGIAERLVQCVREVDTVCRQGGDEFIIILTDIPDIDAITQIVLKILDQLTQPFLIEGVTLCTSFSIGVSLYPNDGLNFHGLLNKADTAMYSAKNEGRNTFRFFSNDMNLASIERMNIENGLRMALKRNEFRLHYQPQYSIHNNVVIGAEALLRWQPENSPMIPPAKFIPIAEDNGLIVPIGDWVLREACKQNKVWHDAGMKLLVTVNISALQFKRGNLLESVQTALAESGLEPHYLELELTESVLMYDTNAVINTIAQLRALGVSFAIDDFGTGYSSLSYLKRFAVNKLKIDQSFIRDLTSGKAEDTAIVKAILQLGDTLGLLTLAEGVETKEQAEQLHLLGCRKAQGFYWNQPLPADEFARLFTPDCPKPLG</sequence>
<dbReference type="InterPro" id="IPR011006">
    <property type="entry name" value="CheY-like_superfamily"/>
</dbReference>
<evidence type="ECO:0000313" key="7">
    <source>
        <dbReference type="EMBL" id="MCQ8117328.1"/>
    </source>
</evidence>
<dbReference type="PROSITE" id="PS50112">
    <property type="entry name" value="PAS"/>
    <property type="match status" value="3"/>
</dbReference>
<dbReference type="CDD" id="cd01949">
    <property type="entry name" value="GGDEF"/>
    <property type="match status" value="1"/>
</dbReference>
<evidence type="ECO:0000259" key="4">
    <source>
        <dbReference type="PROSITE" id="PS50113"/>
    </source>
</evidence>
<feature type="domain" description="EAL" evidence="5">
    <location>
        <begin position="693"/>
        <end position="947"/>
    </location>
</feature>
<feature type="domain" description="PAC" evidence="4">
    <location>
        <begin position="344"/>
        <end position="397"/>
    </location>
</feature>
<dbReference type="PANTHER" id="PTHR44757:SF2">
    <property type="entry name" value="BIOFILM ARCHITECTURE MAINTENANCE PROTEIN MBAA"/>
    <property type="match status" value="1"/>
</dbReference>
<dbReference type="PROSITE" id="PS50887">
    <property type="entry name" value="GGDEF"/>
    <property type="match status" value="1"/>
</dbReference>
<accession>A0ABT1TRD5</accession>
<dbReference type="RefSeq" id="WP_256606473.1">
    <property type="nucleotide sequence ID" value="NZ_JANIBL010000018.1"/>
</dbReference>
<reference evidence="7 8" key="1">
    <citation type="submission" date="2022-07" db="EMBL/GenBank/DDBJ databases">
        <title>Methylomonas rivi sp. nov., Methylomonas rosea sp. nov., Methylomonas aureus sp. nov. and Methylomonas subterranea sp. nov., four novel methanotrophs isolated from a freshwater creek and the deep terrestrial subsurface.</title>
        <authorList>
            <person name="Abin C."/>
            <person name="Sankaranarayanan K."/>
            <person name="Garner C."/>
            <person name="Sindelar R."/>
            <person name="Kotary K."/>
            <person name="Garner R."/>
            <person name="Barclay S."/>
            <person name="Lawson P."/>
            <person name="Krumholz L."/>
        </authorList>
    </citation>
    <scope>NUCLEOTIDE SEQUENCE [LARGE SCALE GENOMIC DNA]</scope>
    <source>
        <strain evidence="7 8">WSC-7</strain>
    </source>
</reference>
<dbReference type="InterPro" id="IPR043128">
    <property type="entry name" value="Rev_trsase/Diguanyl_cyclase"/>
</dbReference>
<dbReference type="InterPro" id="IPR029787">
    <property type="entry name" value="Nucleotide_cyclase"/>
</dbReference>
<dbReference type="SMART" id="SM00086">
    <property type="entry name" value="PAC"/>
    <property type="match status" value="3"/>
</dbReference>
<keyword evidence="1" id="KW-0597">Phosphoprotein</keyword>
<dbReference type="Gene3D" id="3.30.70.270">
    <property type="match status" value="1"/>
</dbReference>
<dbReference type="SMART" id="SM00052">
    <property type="entry name" value="EAL"/>
    <property type="match status" value="1"/>
</dbReference>
<dbReference type="Gene3D" id="3.30.450.20">
    <property type="entry name" value="PAS domain"/>
    <property type="match status" value="3"/>
</dbReference>
<evidence type="ECO:0000259" key="6">
    <source>
        <dbReference type="PROSITE" id="PS50887"/>
    </source>
</evidence>
<dbReference type="NCBIfam" id="TIGR00229">
    <property type="entry name" value="sensory_box"/>
    <property type="match status" value="3"/>
</dbReference>
<comment type="caution">
    <text evidence="7">The sequence shown here is derived from an EMBL/GenBank/DDBJ whole genome shotgun (WGS) entry which is preliminary data.</text>
</comment>
<feature type="domain" description="PAS" evidence="3">
    <location>
        <begin position="268"/>
        <end position="340"/>
    </location>
</feature>
<proteinExistence type="predicted"/>
<evidence type="ECO:0000259" key="5">
    <source>
        <dbReference type="PROSITE" id="PS50883"/>
    </source>
</evidence>
<dbReference type="Pfam" id="PF08447">
    <property type="entry name" value="PAS_3"/>
    <property type="match status" value="1"/>
</dbReference>
<keyword evidence="8" id="KW-1185">Reference proteome</keyword>
<dbReference type="SMART" id="SM00267">
    <property type="entry name" value="GGDEF"/>
    <property type="match status" value="1"/>
</dbReference>
<dbReference type="InterPro" id="IPR013655">
    <property type="entry name" value="PAS_fold_3"/>
</dbReference>
<dbReference type="Pfam" id="PF00990">
    <property type="entry name" value="GGDEF"/>
    <property type="match status" value="1"/>
</dbReference>
<evidence type="ECO:0000313" key="8">
    <source>
        <dbReference type="Proteomes" id="UP001524570"/>
    </source>
</evidence>
<feature type="domain" description="PAC" evidence="4">
    <location>
        <begin position="467"/>
        <end position="519"/>
    </location>
</feature>
<dbReference type="PROSITE" id="PS50110">
    <property type="entry name" value="RESPONSE_REGULATORY"/>
    <property type="match status" value="1"/>
</dbReference>
<feature type="domain" description="GGDEF" evidence="6">
    <location>
        <begin position="551"/>
        <end position="684"/>
    </location>
</feature>
<dbReference type="InterPro" id="IPR035919">
    <property type="entry name" value="EAL_sf"/>
</dbReference>
<gene>
    <name evidence="7" type="ORF">NP589_07815</name>
</gene>
<dbReference type="SUPFAM" id="SSF55785">
    <property type="entry name" value="PYP-like sensor domain (PAS domain)"/>
    <property type="match status" value="3"/>
</dbReference>
<dbReference type="SUPFAM" id="SSF141868">
    <property type="entry name" value="EAL domain-like"/>
    <property type="match status" value="1"/>
</dbReference>
<dbReference type="InterPro" id="IPR001633">
    <property type="entry name" value="EAL_dom"/>
</dbReference>
<dbReference type="InterPro" id="IPR000014">
    <property type="entry name" value="PAS"/>
</dbReference>
<dbReference type="InterPro" id="IPR052155">
    <property type="entry name" value="Biofilm_reg_signaling"/>
</dbReference>
<dbReference type="Gene3D" id="3.40.50.2300">
    <property type="match status" value="1"/>
</dbReference>
<dbReference type="SUPFAM" id="SSF52172">
    <property type="entry name" value="CheY-like"/>
    <property type="match status" value="1"/>
</dbReference>
<feature type="domain" description="PAS" evidence="3">
    <location>
        <begin position="140"/>
        <end position="184"/>
    </location>
</feature>
<dbReference type="CDD" id="cd01948">
    <property type="entry name" value="EAL"/>
    <property type="match status" value="1"/>
</dbReference>
<dbReference type="PROSITE" id="PS50883">
    <property type="entry name" value="EAL"/>
    <property type="match status" value="1"/>
</dbReference>
<dbReference type="InterPro" id="IPR001789">
    <property type="entry name" value="Sig_transdc_resp-reg_receiver"/>
</dbReference>
<dbReference type="Pfam" id="PF00563">
    <property type="entry name" value="EAL"/>
    <property type="match status" value="1"/>
</dbReference>
<dbReference type="PANTHER" id="PTHR44757">
    <property type="entry name" value="DIGUANYLATE CYCLASE DGCP"/>
    <property type="match status" value="1"/>
</dbReference>
<dbReference type="Gene3D" id="3.20.20.450">
    <property type="entry name" value="EAL domain"/>
    <property type="match status" value="1"/>
</dbReference>
<feature type="modified residue" description="4-aspartylphosphate" evidence="1">
    <location>
        <position position="55"/>
    </location>
</feature>
<dbReference type="InterPro" id="IPR000160">
    <property type="entry name" value="GGDEF_dom"/>
</dbReference>
<dbReference type="Proteomes" id="UP001524570">
    <property type="component" value="Unassembled WGS sequence"/>
</dbReference>
<dbReference type="Pfam" id="PF00072">
    <property type="entry name" value="Response_reg"/>
    <property type="match status" value="1"/>
</dbReference>
<evidence type="ECO:0000259" key="3">
    <source>
        <dbReference type="PROSITE" id="PS50112"/>
    </source>
</evidence>
<dbReference type="CDD" id="cd00130">
    <property type="entry name" value="PAS"/>
    <property type="match status" value="3"/>
</dbReference>
<evidence type="ECO:0000256" key="1">
    <source>
        <dbReference type="PROSITE-ProRule" id="PRU00169"/>
    </source>
</evidence>
<dbReference type="Pfam" id="PF13426">
    <property type="entry name" value="PAS_9"/>
    <property type="match status" value="2"/>
</dbReference>
<dbReference type="InterPro" id="IPR035965">
    <property type="entry name" value="PAS-like_dom_sf"/>
</dbReference>
<feature type="domain" description="PAC" evidence="4">
    <location>
        <begin position="215"/>
        <end position="267"/>
    </location>
</feature>